<dbReference type="InterPro" id="IPR000515">
    <property type="entry name" value="MetI-like"/>
</dbReference>
<dbReference type="PANTHER" id="PTHR30193">
    <property type="entry name" value="ABC TRANSPORTER PERMEASE PROTEIN"/>
    <property type="match status" value="1"/>
</dbReference>
<dbReference type="PANTHER" id="PTHR30193:SF37">
    <property type="entry name" value="INNER MEMBRANE ABC TRANSPORTER PERMEASE PROTEIN YCJO"/>
    <property type="match status" value="1"/>
</dbReference>
<dbReference type="EMBL" id="BARV01004091">
    <property type="protein sequence ID" value="GAI15348.1"/>
    <property type="molecule type" value="Genomic_DNA"/>
</dbReference>
<dbReference type="Gene3D" id="1.10.3720.10">
    <property type="entry name" value="MetI-like"/>
    <property type="match status" value="1"/>
</dbReference>
<sequence>MLSFQKMGVTEPDVFVGFSNYSALLTNPEFYQSLKATTIFAIISIPSVLTVALLIALATNYKPIKGKVYFKVIYFLPAVTSWVTVAIVWKWFLNPSYGLINTMLGMLGLPGRHWLVEKGFALLSVGVVNLWKTAGFFMIIFLSNLQMIDPQLYDAASIDGANKWQQFKYITIYQLKPAWIVCSLLAFIWFYRVFTAVYFMTAGGPAGETNFLAYYAYIQAFSLFYFLVSHVCIP</sequence>
<comment type="subcellular location">
    <subcellularLocation>
        <location evidence="1">Cell membrane</location>
        <topology evidence="1">Multi-pass membrane protein</topology>
    </subcellularLocation>
</comment>
<keyword evidence="5 7" id="KW-1133">Transmembrane helix</keyword>
<organism evidence="9">
    <name type="scientific">marine sediment metagenome</name>
    <dbReference type="NCBI Taxonomy" id="412755"/>
    <lineage>
        <taxon>unclassified sequences</taxon>
        <taxon>metagenomes</taxon>
        <taxon>ecological metagenomes</taxon>
    </lineage>
</organism>
<comment type="caution">
    <text evidence="9">The sequence shown here is derived from an EMBL/GenBank/DDBJ whole genome shotgun (WGS) entry which is preliminary data.</text>
</comment>
<feature type="transmembrane region" description="Helical" evidence="7">
    <location>
        <begin position="120"/>
        <end position="142"/>
    </location>
</feature>
<proteinExistence type="predicted"/>
<feature type="transmembrane region" description="Helical" evidence="7">
    <location>
        <begin position="212"/>
        <end position="233"/>
    </location>
</feature>
<evidence type="ECO:0000256" key="1">
    <source>
        <dbReference type="ARBA" id="ARBA00004651"/>
    </source>
</evidence>
<evidence type="ECO:0000256" key="3">
    <source>
        <dbReference type="ARBA" id="ARBA00022475"/>
    </source>
</evidence>
<dbReference type="PROSITE" id="PS50928">
    <property type="entry name" value="ABC_TM1"/>
    <property type="match status" value="1"/>
</dbReference>
<gene>
    <name evidence="9" type="ORF">S06H3_09335</name>
</gene>
<keyword evidence="2" id="KW-0813">Transport</keyword>
<dbReference type="CDD" id="cd06261">
    <property type="entry name" value="TM_PBP2"/>
    <property type="match status" value="1"/>
</dbReference>
<evidence type="ECO:0000256" key="4">
    <source>
        <dbReference type="ARBA" id="ARBA00022692"/>
    </source>
</evidence>
<keyword evidence="4 7" id="KW-0812">Transmembrane</keyword>
<feature type="non-terminal residue" evidence="9">
    <location>
        <position position="234"/>
    </location>
</feature>
<dbReference type="SUPFAM" id="SSF161098">
    <property type="entry name" value="MetI-like"/>
    <property type="match status" value="1"/>
</dbReference>
<evidence type="ECO:0000256" key="7">
    <source>
        <dbReference type="SAM" id="Phobius"/>
    </source>
</evidence>
<accession>X1L8H4</accession>
<feature type="domain" description="ABC transmembrane type-1" evidence="8">
    <location>
        <begin position="34"/>
        <end position="234"/>
    </location>
</feature>
<protein>
    <recommendedName>
        <fullName evidence="8">ABC transmembrane type-1 domain-containing protein</fullName>
    </recommendedName>
</protein>
<evidence type="ECO:0000313" key="9">
    <source>
        <dbReference type="EMBL" id="GAI15348.1"/>
    </source>
</evidence>
<name>X1L8H4_9ZZZZ</name>
<dbReference type="GO" id="GO:0005886">
    <property type="term" value="C:plasma membrane"/>
    <property type="evidence" value="ECO:0007669"/>
    <property type="project" value="UniProtKB-SubCell"/>
</dbReference>
<dbReference type="AlphaFoldDB" id="X1L8H4"/>
<reference evidence="9" key="1">
    <citation type="journal article" date="2014" name="Front. Microbiol.">
        <title>High frequency of phylogenetically diverse reductive dehalogenase-homologous genes in deep subseafloor sedimentary metagenomes.</title>
        <authorList>
            <person name="Kawai M."/>
            <person name="Futagami T."/>
            <person name="Toyoda A."/>
            <person name="Takaki Y."/>
            <person name="Nishi S."/>
            <person name="Hori S."/>
            <person name="Arai W."/>
            <person name="Tsubouchi T."/>
            <person name="Morono Y."/>
            <person name="Uchiyama I."/>
            <person name="Ito T."/>
            <person name="Fujiyama A."/>
            <person name="Inagaki F."/>
            <person name="Takami H."/>
        </authorList>
    </citation>
    <scope>NUCLEOTIDE SEQUENCE</scope>
    <source>
        <strain evidence="9">Expedition CK06-06</strain>
    </source>
</reference>
<evidence type="ECO:0000256" key="2">
    <source>
        <dbReference type="ARBA" id="ARBA00022448"/>
    </source>
</evidence>
<feature type="transmembrane region" description="Helical" evidence="7">
    <location>
        <begin position="39"/>
        <end position="60"/>
    </location>
</feature>
<dbReference type="InterPro" id="IPR035906">
    <property type="entry name" value="MetI-like_sf"/>
</dbReference>
<dbReference type="GO" id="GO:0055085">
    <property type="term" value="P:transmembrane transport"/>
    <property type="evidence" value="ECO:0007669"/>
    <property type="project" value="InterPro"/>
</dbReference>
<evidence type="ECO:0000256" key="6">
    <source>
        <dbReference type="ARBA" id="ARBA00023136"/>
    </source>
</evidence>
<feature type="transmembrane region" description="Helical" evidence="7">
    <location>
        <begin position="178"/>
        <end position="200"/>
    </location>
</feature>
<feature type="transmembrane region" description="Helical" evidence="7">
    <location>
        <begin position="72"/>
        <end position="92"/>
    </location>
</feature>
<keyword evidence="6 7" id="KW-0472">Membrane</keyword>
<dbReference type="InterPro" id="IPR051393">
    <property type="entry name" value="ABC_transporter_permease"/>
</dbReference>
<evidence type="ECO:0000256" key="5">
    <source>
        <dbReference type="ARBA" id="ARBA00022989"/>
    </source>
</evidence>
<evidence type="ECO:0000259" key="8">
    <source>
        <dbReference type="PROSITE" id="PS50928"/>
    </source>
</evidence>
<dbReference type="Pfam" id="PF00528">
    <property type="entry name" value="BPD_transp_1"/>
    <property type="match status" value="1"/>
</dbReference>
<keyword evidence="3" id="KW-1003">Cell membrane</keyword>